<dbReference type="AlphaFoldDB" id="A0A0F9N2W0"/>
<dbReference type="EMBL" id="LAZR01007758">
    <property type="protein sequence ID" value="KKM83150.1"/>
    <property type="molecule type" value="Genomic_DNA"/>
</dbReference>
<protein>
    <recommendedName>
        <fullName evidence="2">DUF1367 family protein</fullName>
    </recommendedName>
</protein>
<evidence type="ECO:0000313" key="1">
    <source>
        <dbReference type="EMBL" id="KKM83150.1"/>
    </source>
</evidence>
<dbReference type="Pfam" id="PF07105">
    <property type="entry name" value="DUF1367"/>
    <property type="match status" value="2"/>
</dbReference>
<proteinExistence type="predicted"/>
<name>A0A0F9N2W0_9ZZZZ</name>
<accession>A0A0F9N2W0</accession>
<gene>
    <name evidence="1" type="ORF">LCGC14_1312380</name>
</gene>
<organism evidence="1">
    <name type="scientific">marine sediment metagenome</name>
    <dbReference type="NCBI Taxonomy" id="412755"/>
    <lineage>
        <taxon>unclassified sequences</taxon>
        <taxon>metagenomes</taxon>
        <taxon>ecological metagenomes</taxon>
    </lineage>
</organism>
<evidence type="ECO:0008006" key="2">
    <source>
        <dbReference type="Google" id="ProtNLM"/>
    </source>
</evidence>
<sequence length="135" mass="15844">MIIYLTKTISGLKPEYGVDYDKFKKLKIGEVYKCDIKKERNYEFHKKFMALANLAFENQEKFINFDHYRKYLTCKAGFYTAVETDNGTFVIPDSISFGNKDEFEFAEIYSKVLDVVIKEIGITSEQVEEQIINFL</sequence>
<reference evidence="1" key="1">
    <citation type="journal article" date="2015" name="Nature">
        <title>Complex archaea that bridge the gap between prokaryotes and eukaryotes.</title>
        <authorList>
            <person name="Spang A."/>
            <person name="Saw J.H."/>
            <person name="Jorgensen S.L."/>
            <person name="Zaremba-Niedzwiedzka K."/>
            <person name="Martijn J."/>
            <person name="Lind A.E."/>
            <person name="van Eijk R."/>
            <person name="Schleper C."/>
            <person name="Guy L."/>
            <person name="Ettema T.J."/>
        </authorList>
    </citation>
    <scope>NUCLEOTIDE SEQUENCE</scope>
</reference>
<dbReference type="InterPro" id="IPR009797">
    <property type="entry name" value="DUF1367"/>
</dbReference>
<comment type="caution">
    <text evidence="1">The sequence shown here is derived from an EMBL/GenBank/DDBJ whole genome shotgun (WGS) entry which is preliminary data.</text>
</comment>